<reference evidence="1" key="1">
    <citation type="submission" date="2021-12" db="EMBL/GenBank/DDBJ databases">
        <title>Convergent genome expansion in fungi linked to evolution of root-endophyte symbiosis.</title>
        <authorList>
            <consortium name="DOE Joint Genome Institute"/>
            <person name="Ke Y.-H."/>
            <person name="Bonito G."/>
            <person name="Liao H.-L."/>
            <person name="Looney B."/>
            <person name="Rojas-Flechas A."/>
            <person name="Nash J."/>
            <person name="Hameed K."/>
            <person name="Schadt C."/>
            <person name="Martin F."/>
            <person name="Crous P.W."/>
            <person name="Miettinen O."/>
            <person name="Magnuson J.K."/>
            <person name="Labbe J."/>
            <person name="Jacobson D."/>
            <person name="Doktycz M.J."/>
            <person name="Veneault-Fourrey C."/>
            <person name="Kuo A."/>
            <person name="Mondo S."/>
            <person name="Calhoun S."/>
            <person name="Riley R."/>
            <person name="Ohm R."/>
            <person name="LaButti K."/>
            <person name="Andreopoulos B."/>
            <person name="Pangilinan J."/>
            <person name="Nolan M."/>
            <person name="Tritt A."/>
            <person name="Clum A."/>
            <person name="Lipzen A."/>
            <person name="Daum C."/>
            <person name="Barry K."/>
            <person name="Grigoriev I.V."/>
            <person name="Vilgalys R."/>
        </authorList>
    </citation>
    <scope>NUCLEOTIDE SEQUENCE</scope>
    <source>
        <strain evidence="1">PMI_201</strain>
    </source>
</reference>
<evidence type="ECO:0000313" key="2">
    <source>
        <dbReference type="Proteomes" id="UP001201262"/>
    </source>
</evidence>
<organism evidence="1 2">
    <name type="scientific">Talaromyces proteolyticus</name>
    <dbReference type="NCBI Taxonomy" id="1131652"/>
    <lineage>
        <taxon>Eukaryota</taxon>
        <taxon>Fungi</taxon>
        <taxon>Dikarya</taxon>
        <taxon>Ascomycota</taxon>
        <taxon>Pezizomycotina</taxon>
        <taxon>Eurotiomycetes</taxon>
        <taxon>Eurotiomycetidae</taxon>
        <taxon>Eurotiales</taxon>
        <taxon>Trichocomaceae</taxon>
        <taxon>Talaromyces</taxon>
        <taxon>Talaromyces sect. Bacilispori</taxon>
    </lineage>
</organism>
<protein>
    <submittedName>
        <fullName evidence="1">Uncharacterized protein</fullName>
    </submittedName>
</protein>
<evidence type="ECO:0000313" key="1">
    <source>
        <dbReference type="EMBL" id="KAH8691929.1"/>
    </source>
</evidence>
<dbReference type="Proteomes" id="UP001201262">
    <property type="component" value="Unassembled WGS sequence"/>
</dbReference>
<gene>
    <name evidence="1" type="ORF">BGW36DRAFT_362956</name>
</gene>
<name>A0AAD4KIK0_9EURO</name>
<keyword evidence="2" id="KW-1185">Reference proteome</keyword>
<dbReference type="AlphaFoldDB" id="A0AAD4KIK0"/>
<proteinExistence type="predicted"/>
<dbReference type="RefSeq" id="XP_046067926.1">
    <property type="nucleotide sequence ID" value="XM_046214427.1"/>
</dbReference>
<dbReference type="GeneID" id="70244714"/>
<accession>A0AAD4KIK0</accession>
<dbReference type="EMBL" id="JAJTJA010000011">
    <property type="protein sequence ID" value="KAH8691929.1"/>
    <property type="molecule type" value="Genomic_DNA"/>
</dbReference>
<comment type="caution">
    <text evidence="1">The sequence shown here is derived from an EMBL/GenBank/DDBJ whole genome shotgun (WGS) entry which is preliminary data.</text>
</comment>
<sequence length="149" mass="17085">MSLLHKVLSSYKRMGRSSLWLCDNDDGTFVGQDKPAQGFDKEMDLSGEQLALTKIRQVHGIEWVAATHREGRRECLEPKNVAVMVEIGNDTQQGILSMEQYLKTQNYEEYGDMWRKIIKKEDDQYWSDAQVVGYAFAVSGGFLMGLLWK</sequence>